<evidence type="ECO:0000313" key="1">
    <source>
        <dbReference type="EMBL" id="KAG1776477.1"/>
    </source>
</evidence>
<dbReference type="PANTHER" id="PTHR13379">
    <property type="entry name" value="UNCHARACTERIZED DUF1308"/>
    <property type="match status" value="1"/>
</dbReference>
<protein>
    <recommendedName>
        <fullName evidence="3">DUF1308 domain-containing protein</fullName>
    </recommendedName>
</protein>
<comment type="caution">
    <text evidence="1">The sequence shown here is derived from an EMBL/GenBank/DDBJ whole genome shotgun (WGS) entry which is preliminary data.</text>
</comment>
<dbReference type="OrthoDB" id="14527at2759"/>
<evidence type="ECO:0008006" key="3">
    <source>
        <dbReference type="Google" id="ProtNLM"/>
    </source>
</evidence>
<gene>
    <name evidence="1" type="ORF">EV702DRAFT_971486</name>
</gene>
<name>A0A9P7D2A7_9AGAM</name>
<evidence type="ECO:0000313" key="2">
    <source>
        <dbReference type="Proteomes" id="UP000714275"/>
    </source>
</evidence>
<dbReference type="AlphaFoldDB" id="A0A9P7D2A7"/>
<dbReference type="Proteomes" id="UP000714275">
    <property type="component" value="Unassembled WGS sequence"/>
</dbReference>
<keyword evidence="2" id="KW-1185">Reference proteome</keyword>
<accession>A0A9P7D2A7</accession>
<sequence length="606" mass="67935">MARPYEELYELCDCLRSVSVGLDSYEPESQHSPIIDSSGEEMGEVKTQTREVLPGLRFLREEVKRDLQVLQKFLDDPESTSLPPLSTNAPYLVAVWQELLQAHGAVAIYRTFHTTAHPQASRKPQNGSAKGHGVKVDVVADSGRRWIRVNTIKNSRILMEFREMDSYLTSSDEDDGDGYSSRKKQNLIPQEFDNSVLRMGRELLEAARANPPHGSDEIPSVTMRLTRLNPSLSDTNYETSDSRIAYTIDCLQKMGINVQLGERQGIIKEMDNTSASAQPIVFEPTTHINLDLSALIALISDTTHSHLPRDSEDANTRFIPPQRYVEWKKQRVQMLSDSPDATSTWKDSGIHSRVLADQAQQEMKKGLLQDMHDRLRSISPTLQNIQFWTTQEARQRCLQIVYKIAGTKERQRAEALFSCSTCSQTTTIPTHNQFWVHSRYPSNFVPLMPIRLFPSSEPDATSLESFQSNLLSPFMTSLASTCRNILSQEDISRLRESHSPLGHSAAPYLINDEGDIPPAAVTLANPKLTVHTVQSMLWGAALGWTTLTTNRSSVKVLLKEVKRSTGGGALTYESPRDETARASKAAIWMVKPRSLAEGSRSDCYSE</sequence>
<proteinExistence type="predicted"/>
<reference evidence="1" key="1">
    <citation type="journal article" date="2020" name="New Phytol.">
        <title>Comparative genomics reveals dynamic genome evolution in host specialist ectomycorrhizal fungi.</title>
        <authorList>
            <person name="Lofgren L.A."/>
            <person name="Nguyen N.H."/>
            <person name="Vilgalys R."/>
            <person name="Ruytinx J."/>
            <person name="Liao H.L."/>
            <person name="Branco S."/>
            <person name="Kuo A."/>
            <person name="LaButti K."/>
            <person name="Lipzen A."/>
            <person name="Andreopoulos W."/>
            <person name="Pangilinan J."/>
            <person name="Riley R."/>
            <person name="Hundley H."/>
            <person name="Na H."/>
            <person name="Barry K."/>
            <person name="Grigoriev I.V."/>
            <person name="Stajich J.E."/>
            <person name="Kennedy P.G."/>
        </authorList>
    </citation>
    <scope>NUCLEOTIDE SEQUENCE</scope>
    <source>
        <strain evidence="1">DOB743</strain>
    </source>
</reference>
<dbReference type="PANTHER" id="PTHR13379:SF0">
    <property type="entry name" value="UPF0415 PROTEIN C7ORF25"/>
    <property type="match status" value="1"/>
</dbReference>
<dbReference type="EMBL" id="JABBWD010000026">
    <property type="protein sequence ID" value="KAG1776477.1"/>
    <property type="molecule type" value="Genomic_DNA"/>
</dbReference>
<organism evidence="1 2">
    <name type="scientific">Suillus placidus</name>
    <dbReference type="NCBI Taxonomy" id="48579"/>
    <lineage>
        <taxon>Eukaryota</taxon>
        <taxon>Fungi</taxon>
        <taxon>Dikarya</taxon>
        <taxon>Basidiomycota</taxon>
        <taxon>Agaricomycotina</taxon>
        <taxon>Agaricomycetes</taxon>
        <taxon>Agaricomycetidae</taxon>
        <taxon>Boletales</taxon>
        <taxon>Suillineae</taxon>
        <taxon>Suillaceae</taxon>
        <taxon>Suillus</taxon>
    </lineage>
</organism>